<sequence>MASKTFLSKLFLSFYRSLRSNWPLLSLHRSSTKDHHRQQQQQLKPQLSYSIGGKSLMVVDVEGGLLRSSSTFCYFMLVALEAGSIPRGLLLLLLYPLLCCLTREAAIQVKADRSSPQFNIALLPYVKRITASDLPLDRRTQVMALVSFVGIKEDKFRAGRAVLPKFFLEEMRSEWSEVLDEAKLKVMCVSQMPRVMIEGFLKEYLEVETVVARELKVFAGYYTGFMEEEEGAGYQDGVSLSEKMIMAAPHHLLSQCKLVRGAEKRKWRPVPPPRVAAAAFPNPLVFHDGRMAFLPTPAATLAMFLWLPFALPLLLLRFLIFLCLPYCISVPLGAATGMINRLGRPPSAGSSGGGRLYVCNHRTLLDPIYVSGTLNRAVVAVTYSVSPVSEALSPIKTARLARDKEEDRRRMGRILGRGDDLVVCPEGTTCREPYLLRFSPLFAELAEEVVPVALEAWVTMFYGTTASGFKCLDPFYFLANPWPQYEVEFLPAVATGAMVREGRSSCEVANLVQGQIGAALGFRCTALTRKDKYMMLAGNEGVAVQQQKNKLQRS</sequence>
<dbReference type="EMBL" id="JACMSC010000002">
    <property type="protein sequence ID" value="KAG6534700.1"/>
    <property type="molecule type" value="Genomic_DNA"/>
</dbReference>
<keyword evidence="10" id="KW-1185">Reference proteome</keyword>
<dbReference type="GO" id="GO:0090447">
    <property type="term" value="F:glycerol-3-phosphate 2-O-acyltransferase activity"/>
    <property type="evidence" value="ECO:0007669"/>
    <property type="project" value="TreeGrafter"/>
</dbReference>
<evidence type="ECO:0000256" key="2">
    <source>
        <dbReference type="ARBA" id="ARBA00007937"/>
    </source>
</evidence>
<evidence type="ECO:0000313" key="9">
    <source>
        <dbReference type="EMBL" id="KAG6534700.1"/>
    </source>
</evidence>
<evidence type="ECO:0000256" key="4">
    <source>
        <dbReference type="ARBA" id="ARBA00022692"/>
    </source>
</evidence>
<comment type="subcellular location">
    <subcellularLocation>
        <location evidence="1">Membrane</location>
        <topology evidence="1">Multi-pass membrane protein</topology>
    </subcellularLocation>
</comment>
<evidence type="ECO:0000256" key="7">
    <source>
        <dbReference type="SAM" id="Phobius"/>
    </source>
</evidence>
<feature type="domain" description="Phospholipid/glycerol acyltransferase" evidence="8">
    <location>
        <begin position="355"/>
        <end position="457"/>
    </location>
</feature>
<keyword evidence="4 7" id="KW-0812">Transmembrane</keyword>
<keyword evidence="5 7" id="KW-1133">Transmembrane helix</keyword>
<feature type="transmembrane region" description="Helical" evidence="7">
    <location>
        <begin position="291"/>
        <end position="309"/>
    </location>
</feature>
<evidence type="ECO:0000256" key="6">
    <source>
        <dbReference type="ARBA" id="ARBA00023136"/>
    </source>
</evidence>
<evidence type="ECO:0000256" key="3">
    <source>
        <dbReference type="ARBA" id="ARBA00022679"/>
    </source>
</evidence>
<evidence type="ECO:0000256" key="5">
    <source>
        <dbReference type="ARBA" id="ARBA00022989"/>
    </source>
</evidence>
<dbReference type="AlphaFoldDB" id="A0A8J5LQW1"/>
<dbReference type="InterPro" id="IPR056462">
    <property type="entry name" value="HAD_RAM2/GPAT1-8"/>
</dbReference>
<evidence type="ECO:0000259" key="8">
    <source>
        <dbReference type="SMART" id="SM00563"/>
    </source>
</evidence>
<reference evidence="9 10" key="1">
    <citation type="submission" date="2020-08" db="EMBL/GenBank/DDBJ databases">
        <title>Plant Genome Project.</title>
        <authorList>
            <person name="Zhang R.-G."/>
        </authorList>
    </citation>
    <scope>NUCLEOTIDE SEQUENCE [LARGE SCALE GENOMIC DNA]</scope>
    <source>
        <tissue evidence="9">Rhizome</tissue>
    </source>
</reference>
<comment type="similarity">
    <text evidence="2">Belongs to the GPAT/DAPAT family.</text>
</comment>
<evidence type="ECO:0000256" key="1">
    <source>
        <dbReference type="ARBA" id="ARBA00004141"/>
    </source>
</evidence>
<feature type="transmembrane region" description="Helical" evidence="7">
    <location>
        <begin position="315"/>
        <end position="335"/>
    </location>
</feature>
<dbReference type="InterPro" id="IPR002123">
    <property type="entry name" value="Plipid/glycerol_acylTrfase"/>
</dbReference>
<dbReference type="GO" id="GO:0016791">
    <property type="term" value="F:phosphatase activity"/>
    <property type="evidence" value="ECO:0007669"/>
    <property type="project" value="TreeGrafter"/>
</dbReference>
<dbReference type="PANTHER" id="PTHR15486:SF62">
    <property type="entry name" value="GLYCEROL-3-PHOSPHATE ACYLTRANSFERASE 2-RELATED"/>
    <property type="match status" value="1"/>
</dbReference>
<dbReference type="Proteomes" id="UP000734854">
    <property type="component" value="Unassembled WGS sequence"/>
</dbReference>
<name>A0A8J5LQW1_ZINOF</name>
<gene>
    <name evidence="9" type="ORF">ZIOFF_008603</name>
</gene>
<dbReference type="PANTHER" id="PTHR15486">
    <property type="entry name" value="ANCIENT UBIQUITOUS PROTEIN"/>
    <property type="match status" value="1"/>
</dbReference>
<proteinExistence type="inferred from homology"/>
<accession>A0A8J5LQW1</accession>
<dbReference type="Pfam" id="PF23270">
    <property type="entry name" value="HAD_RAM2_N"/>
    <property type="match status" value="2"/>
</dbReference>
<evidence type="ECO:0000313" key="10">
    <source>
        <dbReference type="Proteomes" id="UP000734854"/>
    </source>
</evidence>
<comment type="caution">
    <text evidence="9">The sequence shown here is derived from an EMBL/GenBank/DDBJ whole genome shotgun (WGS) entry which is preliminary data.</text>
</comment>
<dbReference type="SMART" id="SM00563">
    <property type="entry name" value="PlsC"/>
    <property type="match status" value="1"/>
</dbReference>
<keyword evidence="6 7" id="KW-0472">Membrane</keyword>
<keyword evidence="3" id="KW-0808">Transferase</keyword>
<dbReference type="Pfam" id="PF01553">
    <property type="entry name" value="Acyltransferase"/>
    <property type="match status" value="1"/>
</dbReference>
<dbReference type="GO" id="GO:0016020">
    <property type="term" value="C:membrane"/>
    <property type="evidence" value="ECO:0007669"/>
    <property type="project" value="UniProtKB-SubCell"/>
</dbReference>
<organism evidence="9 10">
    <name type="scientific">Zingiber officinale</name>
    <name type="common">Ginger</name>
    <name type="synonym">Amomum zingiber</name>
    <dbReference type="NCBI Taxonomy" id="94328"/>
    <lineage>
        <taxon>Eukaryota</taxon>
        <taxon>Viridiplantae</taxon>
        <taxon>Streptophyta</taxon>
        <taxon>Embryophyta</taxon>
        <taxon>Tracheophyta</taxon>
        <taxon>Spermatophyta</taxon>
        <taxon>Magnoliopsida</taxon>
        <taxon>Liliopsida</taxon>
        <taxon>Zingiberales</taxon>
        <taxon>Zingiberaceae</taxon>
        <taxon>Zingiber</taxon>
    </lineage>
</organism>
<dbReference type="GO" id="GO:0010143">
    <property type="term" value="P:cutin biosynthetic process"/>
    <property type="evidence" value="ECO:0007669"/>
    <property type="project" value="TreeGrafter"/>
</dbReference>
<protein>
    <recommendedName>
        <fullName evidence="8">Phospholipid/glycerol acyltransferase domain-containing protein</fullName>
    </recommendedName>
</protein>
<dbReference type="OrthoDB" id="1854593at2759"/>